<name>A0ACC3T0S9_LIPKO</name>
<protein>
    <submittedName>
        <fullName evidence="1">Uncharacterized protein</fullName>
    </submittedName>
</protein>
<keyword evidence="2" id="KW-1185">Reference proteome</keyword>
<sequence length="168" mass="18045">MDLLTANTTEQSASLSTATVPEYHPITPIMHTISIPPHTLFCHLTIFPSVPSQTNCSSSPRLSQTITSQPIVVHVTAAESQTTPLSVFVYALPRRTNVTSSTGPLATTLLGGQDGSSQESMELALRLARVLANRTNRPVYVGATVGGFVRQVDAIEKVVAFVEENLDR</sequence>
<proteinExistence type="predicted"/>
<gene>
    <name evidence="1" type="ORF">V1525DRAFT_404676</name>
</gene>
<accession>A0ACC3T0S9</accession>
<organism evidence="1 2">
    <name type="scientific">Lipomyces kononenkoae</name>
    <name type="common">Yeast</name>
    <dbReference type="NCBI Taxonomy" id="34357"/>
    <lineage>
        <taxon>Eukaryota</taxon>
        <taxon>Fungi</taxon>
        <taxon>Dikarya</taxon>
        <taxon>Ascomycota</taxon>
        <taxon>Saccharomycotina</taxon>
        <taxon>Lipomycetes</taxon>
        <taxon>Lipomycetales</taxon>
        <taxon>Lipomycetaceae</taxon>
        <taxon>Lipomyces</taxon>
    </lineage>
</organism>
<dbReference type="Proteomes" id="UP001433508">
    <property type="component" value="Unassembled WGS sequence"/>
</dbReference>
<dbReference type="EMBL" id="MU971373">
    <property type="protein sequence ID" value="KAK9237125.1"/>
    <property type="molecule type" value="Genomic_DNA"/>
</dbReference>
<comment type="caution">
    <text evidence="1">The sequence shown here is derived from an EMBL/GenBank/DDBJ whole genome shotgun (WGS) entry which is preliminary data.</text>
</comment>
<evidence type="ECO:0000313" key="1">
    <source>
        <dbReference type="EMBL" id="KAK9237125.1"/>
    </source>
</evidence>
<evidence type="ECO:0000313" key="2">
    <source>
        <dbReference type="Proteomes" id="UP001433508"/>
    </source>
</evidence>
<reference evidence="2" key="1">
    <citation type="journal article" date="2024" name="Front. Bioeng. Biotechnol.">
        <title>Genome-scale model development and genomic sequencing of the oleaginous clade Lipomyces.</title>
        <authorList>
            <person name="Czajka J.J."/>
            <person name="Han Y."/>
            <person name="Kim J."/>
            <person name="Mondo S.J."/>
            <person name="Hofstad B.A."/>
            <person name="Robles A."/>
            <person name="Haridas S."/>
            <person name="Riley R."/>
            <person name="LaButti K."/>
            <person name="Pangilinan J."/>
            <person name="Andreopoulos W."/>
            <person name="Lipzen A."/>
            <person name="Yan J."/>
            <person name="Wang M."/>
            <person name="Ng V."/>
            <person name="Grigoriev I.V."/>
            <person name="Spatafora J.W."/>
            <person name="Magnuson J.K."/>
            <person name="Baker S.E."/>
            <person name="Pomraning K.R."/>
        </authorList>
    </citation>
    <scope>NUCLEOTIDE SEQUENCE [LARGE SCALE GENOMIC DNA]</scope>
    <source>
        <strain evidence="2">CBS 7786</strain>
    </source>
</reference>